<evidence type="ECO:0000256" key="1">
    <source>
        <dbReference type="SAM" id="SignalP"/>
    </source>
</evidence>
<accession>A0AAV0W444</accession>
<evidence type="ECO:0000313" key="3">
    <source>
        <dbReference type="Proteomes" id="UP001160148"/>
    </source>
</evidence>
<sequence>MQPTSIASVCLLLLASRAVGHAIGENHAADYEDAGTAADRKRDASQQPRVLDMESIFAGFAKSMISRTGATSSQNQHCINPGVKKRSTGQGFCKMSSLTTLSSPCQFFKMALGLCDLPDILASISFMYSTKL</sequence>
<gene>
    <name evidence="2" type="ORF">MEUPH1_LOCUS7006</name>
</gene>
<keyword evidence="3" id="KW-1185">Reference proteome</keyword>
<dbReference type="AlphaFoldDB" id="A0AAV0W444"/>
<organism evidence="2 3">
    <name type="scientific">Macrosiphum euphorbiae</name>
    <name type="common">potato aphid</name>
    <dbReference type="NCBI Taxonomy" id="13131"/>
    <lineage>
        <taxon>Eukaryota</taxon>
        <taxon>Metazoa</taxon>
        <taxon>Ecdysozoa</taxon>
        <taxon>Arthropoda</taxon>
        <taxon>Hexapoda</taxon>
        <taxon>Insecta</taxon>
        <taxon>Pterygota</taxon>
        <taxon>Neoptera</taxon>
        <taxon>Paraneoptera</taxon>
        <taxon>Hemiptera</taxon>
        <taxon>Sternorrhyncha</taxon>
        <taxon>Aphidomorpha</taxon>
        <taxon>Aphidoidea</taxon>
        <taxon>Aphididae</taxon>
        <taxon>Macrosiphini</taxon>
        <taxon>Macrosiphum</taxon>
    </lineage>
</organism>
<name>A0AAV0W444_9HEMI</name>
<feature type="signal peptide" evidence="1">
    <location>
        <begin position="1"/>
        <end position="22"/>
    </location>
</feature>
<dbReference type="Proteomes" id="UP001160148">
    <property type="component" value="Unassembled WGS sequence"/>
</dbReference>
<protein>
    <submittedName>
        <fullName evidence="2">Uncharacterized protein</fullName>
    </submittedName>
</protein>
<comment type="caution">
    <text evidence="2">The sequence shown here is derived from an EMBL/GenBank/DDBJ whole genome shotgun (WGS) entry which is preliminary data.</text>
</comment>
<dbReference type="EMBL" id="CARXXK010000001">
    <property type="protein sequence ID" value="CAI6350561.1"/>
    <property type="molecule type" value="Genomic_DNA"/>
</dbReference>
<keyword evidence="1" id="KW-0732">Signal</keyword>
<evidence type="ECO:0000313" key="2">
    <source>
        <dbReference type="EMBL" id="CAI6350561.1"/>
    </source>
</evidence>
<feature type="chain" id="PRO_5043874885" evidence="1">
    <location>
        <begin position="23"/>
        <end position="132"/>
    </location>
</feature>
<proteinExistence type="predicted"/>
<reference evidence="2 3" key="1">
    <citation type="submission" date="2023-01" db="EMBL/GenBank/DDBJ databases">
        <authorList>
            <person name="Whitehead M."/>
        </authorList>
    </citation>
    <scope>NUCLEOTIDE SEQUENCE [LARGE SCALE GENOMIC DNA]</scope>
</reference>